<reference evidence="1 2" key="1">
    <citation type="submission" date="2024-04" db="EMBL/GenBank/DDBJ databases">
        <title>draft genome sequnece of Flavobacterium buctense JCM 30750.</title>
        <authorList>
            <person name="Kim D.-U."/>
        </authorList>
    </citation>
    <scope>NUCLEOTIDE SEQUENCE [LARGE SCALE GENOMIC DNA]</scope>
    <source>
        <strain evidence="1 2">JCM 30750</strain>
    </source>
</reference>
<keyword evidence="2" id="KW-1185">Reference proteome</keyword>
<organism evidence="1 2">
    <name type="scientific">Flavobacterium buctense</name>
    <dbReference type="NCBI Taxonomy" id="1648146"/>
    <lineage>
        <taxon>Bacteria</taxon>
        <taxon>Pseudomonadati</taxon>
        <taxon>Bacteroidota</taxon>
        <taxon>Flavobacteriia</taxon>
        <taxon>Flavobacteriales</taxon>
        <taxon>Flavobacteriaceae</taxon>
        <taxon>Flavobacterium</taxon>
    </lineage>
</organism>
<dbReference type="EMBL" id="JBBPCB010000004">
    <property type="protein sequence ID" value="MEK8180263.1"/>
    <property type="molecule type" value="Genomic_DNA"/>
</dbReference>
<name>A0ABU9E0T2_9FLAO</name>
<evidence type="ECO:0000313" key="2">
    <source>
        <dbReference type="Proteomes" id="UP001491349"/>
    </source>
</evidence>
<dbReference type="Gene3D" id="3.20.20.370">
    <property type="entry name" value="Glycoside hydrolase/deacetylase"/>
    <property type="match status" value="1"/>
</dbReference>
<protein>
    <submittedName>
        <fullName evidence="1">Polysaccharide (De)acetylase</fullName>
    </submittedName>
</protein>
<proteinExistence type="predicted"/>
<accession>A0ABU9E0T2</accession>
<dbReference type="RefSeq" id="WP_187660733.1">
    <property type="nucleotide sequence ID" value="NZ_JACTAB010000005.1"/>
</dbReference>
<evidence type="ECO:0000313" key="1">
    <source>
        <dbReference type="EMBL" id="MEK8180263.1"/>
    </source>
</evidence>
<comment type="caution">
    <text evidence="1">The sequence shown here is derived from an EMBL/GenBank/DDBJ whole genome shotgun (WGS) entry which is preliminary data.</text>
</comment>
<gene>
    <name evidence="1" type="ORF">WMW71_07910</name>
</gene>
<dbReference type="Proteomes" id="UP001491349">
    <property type="component" value="Unassembled WGS sequence"/>
</dbReference>
<sequence length="373" mass="42873">MNLITLFRKSYVNYRGWSTPKKIVVIESDDWGSIRIPNTETYQALVKKGIPVDKNRYTKFDGLETPDDLAVLFEVLSSHKDANQNPATITVNSLPANPDFDKIRAGAMNTYHYESVFDSYQKHSSKEAMIGLWKQGIEENIFYPQFHGREHLHPARWMKAVMTCEKEKICFDHDAIPGIDLGTSKRINYLAAFDYYNEAEKLSIETDLMDGLQLFETVFGFQSKSFIASQSIRGNHINAILANNGVKYHQNAQQLLPYLEDVKHGIVNKYWGFKDEFGLLYWRRNVTFEPSKNQNLDWVDLCMAEINNAFTFGKPAVINSHRLNYIGHLSKKNQSDSIKALDALLKAIVKKWPNVEFMNSQQLGEYMSNTSNE</sequence>